<dbReference type="AlphaFoldDB" id="A0A921RAF7"/>
<reference evidence="6" key="1">
    <citation type="journal article" date="2019" name="BMC Genomics">
        <title>A new reference genome for Sorghum bicolor reveals high levels of sequence similarity between sweet and grain genotypes: implications for the genetics of sugar metabolism.</title>
        <authorList>
            <person name="Cooper E.A."/>
            <person name="Brenton Z.W."/>
            <person name="Flinn B.S."/>
            <person name="Jenkins J."/>
            <person name="Shu S."/>
            <person name="Flowers D."/>
            <person name="Luo F."/>
            <person name="Wang Y."/>
            <person name="Xia P."/>
            <person name="Barry K."/>
            <person name="Daum C."/>
            <person name="Lipzen A."/>
            <person name="Yoshinaga Y."/>
            <person name="Schmutz J."/>
            <person name="Saski C."/>
            <person name="Vermerris W."/>
            <person name="Kresovich S."/>
        </authorList>
    </citation>
    <scope>NUCLEOTIDE SEQUENCE</scope>
</reference>
<dbReference type="GO" id="GO:0016788">
    <property type="term" value="F:hydrolase activity, acting on ester bonds"/>
    <property type="evidence" value="ECO:0007669"/>
    <property type="project" value="InterPro"/>
</dbReference>
<keyword evidence="3" id="KW-0378">Hydrolase</keyword>
<accession>A0A921RAF7</accession>
<dbReference type="OrthoDB" id="689915at2759"/>
<dbReference type="InterPro" id="IPR036514">
    <property type="entry name" value="SGNH_hydro_sf"/>
</dbReference>
<dbReference type="InterPro" id="IPR035669">
    <property type="entry name" value="SGNH_plant_lipase-like"/>
</dbReference>
<dbReference type="Gene3D" id="3.40.50.1110">
    <property type="entry name" value="SGNH hydrolase"/>
    <property type="match status" value="1"/>
</dbReference>
<dbReference type="InterPro" id="IPR001087">
    <property type="entry name" value="GDSL"/>
</dbReference>
<feature type="chain" id="PRO_5037633297" description="GDSL esterase/lipase" evidence="5">
    <location>
        <begin position="25"/>
        <end position="392"/>
    </location>
</feature>
<evidence type="ECO:0000256" key="4">
    <source>
        <dbReference type="ARBA" id="ARBA00023180"/>
    </source>
</evidence>
<evidence type="ECO:0008006" key="8">
    <source>
        <dbReference type="Google" id="ProtNLM"/>
    </source>
</evidence>
<proteinExistence type="inferred from homology"/>
<dbReference type="CDD" id="cd01837">
    <property type="entry name" value="SGNH_plant_lipase_like"/>
    <property type="match status" value="1"/>
</dbReference>
<reference evidence="6" key="2">
    <citation type="submission" date="2020-10" db="EMBL/GenBank/DDBJ databases">
        <authorList>
            <person name="Cooper E.A."/>
            <person name="Brenton Z.W."/>
            <person name="Flinn B.S."/>
            <person name="Jenkins J."/>
            <person name="Shu S."/>
            <person name="Flowers D."/>
            <person name="Luo F."/>
            <person name="Wang Y."/>
            <person name="Xia P."/>
            <person name="Barry K."/>
            <person name="Daum C."/>
            <person name="Lipzen A."/>
            <person name="Yoshinaga Y."/>
            <person name="Schmutz J."/>
            <person name="Saski C."/>
            <person name="Vermerris W."/>
            <person name="Kresovich S."/>
        </authorList>
    </citation>
    <scope>NUCLEOTIDE SEQUENCE</scope>
</reference>
<name>A0A921RAF7_SORBI</name>
<evidence type="ECO:0000256" key="1">
    <source>
        <dbReference type="ARBA" id="ARBA00008668"/>
    </source>
</evidence>
<gene>
    <name evidence="6" type="ORF">BDA96_03G020700</name>
</gene>
<evidence type="ECO:0000256" key="2">
    <source>
        <dbReference type="ARBA" id="ARBA00022729"/>
    </source>
</evidence>
<dbReference type="PANTHER" id="PTHR22835:SF660">
    <property type="entry name" value="GDSL ESTERASE_LIPASE"/>
    <property type="match status" value="1"/>
</dbReference>
<keyword evidence="4" id="KW-0325">Glycoprotein</keyword>
<evidence type="ECO:0000313" key="7">
    <source>
        <dbReference type="Proteomes" id="UP000807115"/>
    </source>
</evidence>
<protein>
    <recommendedName>
        <fullName evidence="8">GDSL esterase/lipase</fullName>
    </recommendedName>
</protein>
<dbReference type="EMBL" id="CM027682">
    <property type="protein sequence ID" value="KAG0535938.1"/>
    <property type="molecule type" value="Genomic_DNA"/>
</dbReference>
<evidence type="ECO:0000313" key="6">
    <source>
        <dbReference type="EMBL" id="KAG0535938.1"/>
    </source>
</evidence>
<feature type="signal peptide" evidence="5">
    <location>
        <begin position="1"/>
        <end position="24"/>
    </location>
</feature>
<sequence>MRISIAAVLLVVLTIPCLLHGADAVIRRSISKPLFPAIFSFGDSYADTGNFVRLISTIPFGNPPYGETFFGYPTGRASNGRLVVDFVVCAAAAVGLPFLPPYLAMGQNFSSGANFAVIGATALDLAYYQRQNITTVPPFNTSLSVQLGWFEQQLRPPSLCNATTTRGCDDDDDYLGKSLFFMGEFGGNDYVFLLAANKTVAQTKTYVPAIVKAIGDGVERLIQHGARRIVVPGNVPMGCLPVILTLYASPNPSDYDHYGCLHEFNRLARYHNEQLRTQAQKLRIRHPRVAIAFADYYQPVLAFLTTPALFGFNRSTTLVVCCGAGAGGRYNYSVAAECGRPGAATACADPSAAVNWDGTHLTEAAYGDIAEAWLWGPSAEPPILSLITDLAR</sequence>
<keyword evidence="2 5" id="KW-0732">Signal</keyword>
<dbReference type="Proteomes" id="UP000807115">
    <property type="component" value="Chromosome 3"/>
</dbReference>
<dbReference type="SUPFAM" id="SSF52266">
    <property type="entry name" value="SGNH hydrolase"/>
    <property type="match status" value="1"/>
</dbReference>
<comment type="caution">
    <text evidence="6">The sequence shown here is derived from an EMBL/GenBank/DDBJ whole genome shotgun (WGS) entry which is preliminary data.</text>
</comment>
<evidence type="ECO:0000256" key="5">
    <source>
        <dbReference type="SAM" id="SignalP"/>
    </source>
</evidence>
<dbReference type="Pfam" id="PF00657">
    <property type="entry name" value="Lipase_GDSL"/>
    <property type="match status" value="1"/>
</dbReference>
<dbReference type="PANTHER" id="PTHR22835">
    <property type="entry name" value="ZINC FINGER FYVE DOMAIN CONTAINING PROTEIN"/>
    <property type="match status" value="1"/>
</dbReference>
<comment type="similarity">
    <text evidence="1">Belongs to the 'GDSL' lipolytic enzyme family.</text>
</comment>
<evidence type="ECO:0000256" key="3">
    <source>
        <dbReference type="ARBA" id="ARBA00022801"/>
    </source>
</evidence>
<organism evidence="6 7">
    <name type="scientific">Sorghum bicolor</name>
    <name type="common">Sorghum</name>
    <name type="synonym">Sorghum vulgare</name>
    <dbReference type="NCBI Taxonomy" id="4558"/>
    <lineage>
        <taxon>Eukaryota</taxon>
        <taxon>Viridiplantae</taxon>
        <taxon>Streptophyta</taxon>
        <taxon>Embryophyta</taxon>
        <taxon>Tracheophyta</taxon>
        <taxon>Spermatophyta</taxon>
        <taxon>Magnoliopsida</taxon>
        <taxon>Liliopsida</taxon>
        <taxon>Poales</taxon>
        <taxon>Poaceae</taxon>
        <taxon>PACMAD clade</taxon>
        <taxon>Panicoideae</taxon>
        <taxon>Andropogonodae</taxon>
        <taxon>Andropogoneae</taxon>
        <taxon>Sorghinae</taxon>
        <taxon>Sorghum</taxon>
    </lineage>
</organism>